<feature type="region of interest" description="Disordered" evidence="1">
    <location>
        <begin position="322"/>
        <end position="342"/>
    </location>
</feature>
<dbReference type="InterPro" id="IPR029058">
    <property type="entry name" value="AB_hydrolase_fold"/>
</dbReference>
<dbReference type="InterPro" id="IPR022742">
    <property type="entry name" value="Hydrolase_4"/>
</dbReference>
<dbReference type="AlphaFoldDB" id="A0A8J2WV37"/>
<dbReference type="EMBL" id="CAKKNE010000002">
    <property type="protein sequence ID" value="CAH0368484.1"/>
    <property type="molecule type" value="Genomic_DNA"/>
</dbReference>
<proteinExistence type="predicted"/>
<dbReference type="Gene3D" id="3.40.50.1820">
    <property type="entry name" value="alpha/beta hydrolase"/>
    <property type="match status" value="1"/>
</dbReference>
<evidence type="ECO:0000313" key="4">
    <source>
        <dbReference type="Proteomes" id="UP000789595"/>
    </source>
</evidence>
<keyword evidence="4" id="KW-1185">Reference proteome</keyword>
<comment type="caution">
    <text evidence="3">The sequence shown here is derived from an EMBL/GenBank/DDBJ whole genome shotgun (WGS) entry which is preliminary data.</text>
</comment>
<gene>
    <name evidence="3" type="ORF">PECAL_2P15510</name>
</gene>
<accession>A0A8J2WV37</accession>
<dbReference type="SUPFAM" id="SSF53474">
    <property type="entry name" value="alpha/beta-Hydrolases"/>
    <property type="match status" value="1"/>
</dbReference>
<organism evidence="3 4">
    <name type="scientific">Pelagomonas calceolata</name>
    <dbReference type="NCBI Taxonomy" id="35677"/>
    <lineage>
        <taxon>Eukaryota</taxon>
        <taxon>Sar</taxon>
        <taxon>Stramenopiles</taxon>
        <taxon>Ochrophyta</taxon>
        <taxon>Pelagophyceae</taxon>
        <taxon>Pelagomonadales</taxon>
        <taxon>Pelagomonadaceae</taxon>
        <taxon>Pelagomonas</taxon>
    </lineage>
</organism>
<dbReference type="PANTHER" id="PTHR43358">
    <property type="entry name" value="ALPHA/BETA-HYDROLASE"/>
    <property type="match status" value="1"/>
</dbReference>
<evidence type="ECO:0000256" key="1">
    <source>
        <dbReference type="SAM" id="MobiDB-lite"/>
    </source>
</evidence>
<protein>
    <recommendedName>
        <fullName evidence="2">Serine aminopeptidase S33 domain-containing protein</fullName>
    </recommendedName>
</protein>
<dbReference type="Pfam" id="PF12146">
    <property type="entry name" value="Hydrolase_4"/>
    <property type="match status" value="1"/>
</dbReference>
<dbReference type="PANTHER" id="PTHR43358:SF4">
    <property type="entry name" value="ALPHA_BETA HYDROLASE FOLD-1 DOMAIN-CONTAINING PROTEIN"/>
    <property type="match status" value="1"/>
</dbReference>
<evidence type="ECO:0000259" key="2">
    <source>
        <dbReference type="Pfam" id="PF12146"/>
    </source>
</evidence>
<dbReference type="OrthoDB" id="10249433at2759"/>
<dbReference type="Proteomes" id="UP000789595">
    <property type="component" value="Unassembled WGS sequence"/>
</dbReference>
<sequence>MTEPPKKKESKITLIRRGYDNLVKTVVRPPRIAYTTEDLGPTLKALRGAVYERTDFEVVHNKLKLKCSRWAREGEPRPKKVVLYLHSNSSCRLAVVRSPVLATCACARAALVSFDFAGCGISEGDTVTLGLRERDQVEAVLAEVRRWAPGARVCIWGRSMGAAAALLHGEKYPDEVRGLILDSPFLSFRALKNDLIQRAAPKAPKCGVACVMCCLACSARRRTKGCNPTKVDCGRAAAAATAPALFLAGARDKLAAPATHARPLEALYKAPSTLLVFDGEHNSPRPSWVYDRCATFLAAALDDAPGLAAALLETFAEAPPASVRRSPRPLTSPAVATADLSD</sequence>
<feature type="domain" description="Serine aminopeptidase S33" evidence="2">
    <location>
        <begin position="110"/>
        <end position="191"/>
    </location>
</feature>
<name>A0A8J2WV37_9STRA</name>
<evidence type="ECO:0000313" key="3">
    <source>
        <dbReference type="EMBL" id="CAH0368484.1"/>
    </source>
</evidence>
<reference evidence="3" key="1">
    <citation type="submission" date="2021-11" db="EMBL/GenBank/DDBJ databases">
        <authorList>
            <consortium name="Genoscope - CEA"/>
            <person name="William W."/>
        </authorList>
    </citation>
    <scope>NUCLEOTIDE SEQUENCE</scope>
</reference>
<dbReference type="InterPro" id="IPR052920">
    <property type="entry name" value="DNA-binding_regulatory"/>
</dbReference>